<name>A0A9N9SF63_PHACE</name>
<dbReference type="PANTHER" id="PTHR24198:SF165">
    <property type="entry name" value="ANKYRIN REPEAT-CONTAINING PROTEIN-RELATED"/>
    <property type="match status" value="1"/>
</dbReference>
<dbReference type="PROSITE" id="PS50088">
    <property type="entry name" value="ANK_REPEAT"/>
    <property type="match status" value="5"/>
</dbReference>
<feature type="repeat" description="ANK" evidence="3">
    <location>
        <begin position="244"/>
        <end position="276"/>
    </location>
</feature>
<keyword evidence="1" id="KW-0677">Repeat</keyword>
<dbReference type="OrthoDB" id="194358at2759"/>
<evidence type="ECO:0000313" key="5">
    <source>
        <dbReference type="Proteomes" id="UP001153737"/>
    </source>
</evidence>
<evidence type="ECO:0000313" key="4">
    <source>
        <dbReference type="EMBL" id="CAG9820588.1"/>
    </source>
</evidence>
<evidence type="ECO:0008006" key="6">
    <source>
        <dbReference type="Google" id="ProtNLM"/>
    </source>
</evidence>
<feature type="repeat" description="ANK" evidence="3">
    <location>
        <begin position="2"/>
        <end position="34"/>
    </location>
</feature>
<dbReference type="SMART" id="SM00248">
    <property type="entry name" value="ANK"/>
    <property type="match status" value="9"/>
</dbReference>
<dbReference type="Proteomes" id="UP001153737">
    <property type="component" value="Chromosome 4"/>
</dbReference>
<dbReference type="SUPFAM" id="SSF48403">
    <property type="entry name" value="Ankyrin repeat"/>
    <property type="match status" value="1"/>
</dbReference>
<dbReference type="InterPro" id="IPR002110">
    <property type="entry name" value="Ankyrin_rpt"/>
</dbReference>
<dbReference type="InterPro" id="IPR036770">
    <property type="entry name" value="Ankyrin_rpt-contain_sf"/>
</dbReference>
<feature type="repeat" description="ANK" evidence="3">
    <location>
        <begin position="141"/>
        <end position="173"/>
    </location>
</feature>
<dbReference type="Pfam" id="PF12796">
    <property type="entry name" value="Ank_2"/>
    <property type="match status" value="2"/>
</dbReference>
<dbReference type="Gene3D" id="1.25.40.20">
    <property type="entry name" value="Ankyrin repeat-containing domain"/>
    <property type="match status" value="1"/>
</dbReference>
<dbReference type="EMBL" id="OU896710">
    <property type="protein sequence ID" value="CAG9820588.1"/>
    <property type="molecule type" value="Genomic_DNA"/>
</dbReference>
<dbReference type="AlphaFoldDB" id="A0A9N9SF63"/>
<dbReference type="Pfam" id="PF00023">
    <property type="entry name" value="Ank"/>
    <property type="match status" value="1"/>
</dbReference>
<reference evidence="4" key="2">
    <citation type="submission" date="2022-10" db="EMBL/GenBank/DDBJ databases">
        <authorList>
            <consortium name="ENA_rothamsted_submissions"/>
            <consortium name="culmorum"/>
            <person name="King R."/>
        </authorList>
    </citation>
    <scope>NUCLEOTIDE SEQUENCE</scope>
</reference>
<protein>
    <recommendedName>
        <fullName evidence="6">Ankyrin repeat protein</fullName>
    </recommendedName>
</protein>
<dbReference type="PROSITE" id="PS50297">
    <property type="entry name" value="ANK_REP_REGION"/>
    <property type="match status" value="3"/>
</dbReference>
<feature type="repeat" description="ANK" evidence="3">
    <location>
        <begin position="108"/>
        <end position="140"/>
    </location>
</feature>
<reference evidence="4" key="1">
    <citation type="submission" date="2022-01" db="EMBL/GenBank/DDBJ databases">
        <authorList>
            <person name="King R."/>
        </authorList>
    </citation>
    <scope>NUCLEOTIDE SEQUENCE</scope>
</reference>
<evidence type="ECO:0000256" key="1">
    <source>
        <dbReference type="ARBA" id="ARBA00022737"/>
    </source>
</evidence>
<accession>A0A9N9SF63</accession>
<evidence type="ECO:0000256" key="3">
    <source>
        <dbReference type="PROSITE-ProRule" id="PRU00023"/>
    </source>
</evidence>
<organism evidence="4 5">
    <name type="scientific">Phaedon cochleariae</name>
    <name type="common">Mustard beetle</name>
    <dbReference type="NCBI Taxonomy" id="80249"/>
    <lineage>
        <taxon>Eukaryota</taxon>
        <taxon>Metazoa</taxon>
        <taxon>Ecdysozoa</taxon>
        <taxon>Arthropoda</taxon>
        <taxon>Hexapoda</taxon>
        <taxon>Insecta</taxon>
        <taxon>Pterygota</taxon>
        <taxon>Neoptera</taxon>
        <taxon>Endopterygota</taxon>
        <taxon>Coleoptera</taxon>
        <taxon>Polyphaga</taxon>
        <taxon>Cucujiformia</taxon>
        <taxon>Chrysomeloidea</taxon>
        <taxon>Chrysomelidae</taxon>
        <taxon>Chrysomelinae</taxon>
        <taxon>Chrysomelini</taxon>
        <taxon>Phaedon</taxon>
    </lineage>
</organism>
<keyword evidence="2 3" id="KW-0040">ANK repeat</keyword>
<evidence type="ECO:0000256" key="2">
    <source>
        <dbReference type="ARBA" id="ARBA00023043"/>
    </source>
</evidence>
<gene>
    <name evidence="4" type="ORF">PHAECO_LOCUS8418</name>
</gene>
<proteinExistence type="predicted"/>
<feature type="repeat" description="ANK" evidence="3">
    <location>
        <begin position="174"/>
        <end position="206"/>
    </location>
</feature>
<dbReference type="PANTHER" id="PTHR24198">
    <property type="entry name" value="ANKYRIN REPEAT AND PROTEIN KINASE DOMAIN-CONTAINING PROTEIN"/>
    <property type="match status" value="1"/>
</dbReference>
<feature type="non-terminal residue" evidence="4">
    <location>
        <position position="329"/>
    </location>
</feature>
<keyword evidence="5" id="KW-1185">Reference proteome</keyword>
<sequence length="329" mass="37336">DEKNYALHKAVQSRNKRKIKILLSQTEDINAKDENGETVLLIASEHERHDDYDSVMELLLSHEKIDPTVTNQHACNVLHNLAYKGNITWIKKILEKFPNMNVDEEKDDLNTPLTLAAKTNRLDVIKYLHSKGANIDHENKKKFTALVYAASNGFEELTKELLELGADVDHRDGYGFTPLIRAAGWGYTRICEILLGYHADINTMSDRGHTALNQSIRNEAVETVKLLLENHAYPNFVNTIYKDRYFTPLISASQMKNVEIMELLIKYGADVNHPKPYSMPLSICIKNGFTRGVEVLLAAGVDVADSALRSAQQYGRHDIIELLENHRKN</sequence>